<dbReference type="EMBL" id="LAZR01063298">
    <property type="protein sequence ID" value="KKK59773.1"/>
    <property type="molecule type" value="Genomic_DNA"/>
</dbReference>
<feature type="region of interest" description="Disordered" evidence="1">
    <location>
        <begin position="1"/>
        <end position="31"/>
    </location>
</feature>
<sequence length="341" mass="39572">MKNMKRLTEMAKTSFTPSGRKREYRDARKSQDNYDRAIEMINAAVEQHNLNDTFDEIADIEGLIGFLQGSYLDFSSAIEQNVRDIIADEVGHEEEEEYRSGTEDSSWVAARPINPQDPISRNKPNRSQPKQRHKDAGYQYDGSATWEEEESLSGYSGKLKSASRIISAKGNEEDWRPQDTSWQDAEEAKQRCHEEERRAREENEEFRGGGKYNRASQGPEFRGGGKQRQRQIRTIGGSAAIALARRRGRRPFGSEEEETSWPPGEFQQKIEQEDDWNQEVKRFRKRRMTYEPKFARRPSRLRRRSNAPASSVFGMRFEQFNEMYRDSQHGLTIDLSDPEGN</sequence>
<feature type="region of interest" description="Disordered" evidence="1">
    <location>
        <begin position="170"/>
        <end position="277"/>
    </location>
</feature>
<feature type="compositionally biased region" description="Basic and acidic residues" evidence="1">
    <location>
        <begin position="20"/>
        <end position="31"/>
    </location>
</feature>
<gene>
    <name evidence="2" type="ORF">LCGC14_3031010</name>
</gene>
<evidence type="ECO:0000256" key="1">
    <source>
        <dbReference type="SAM" id="MobiDB-lite"/>
    </source>
</evidence>
<accession>A0A0F8WSR2</accession>
<name>A0A0F8WSR2_9ZZZZ</name>
<feature type="non-terminal residue" evidence="2">
    <location>
        <position position="341"/>
    </location>
</feature>
<proteinExistence type="predicted"/>
<feature type="region of interest" description="Disordered" evidence="1">
    <location>
        <begin position="92"/>
        <end position="141"/>
    </location>
</feature>
<feature type="compositionally biased region" description="Basic and acidic residues" evidence="1">
    <location>
        <begin position="186"/>
        <end position="208"/>
    </location>
</feature>
<reference evidence="2" key="1">
    <citation type="journal article" date="2015" name="Nature">
        <title>Complex archaea that bridge the gap between prokaryotes and eukaryotes.</title>
        <authorList>
            <person name="Spang A."/>
            <person name="Saw J.H."/>
            <person name="Jorgensen S.L."/>
            <person name="Zaremba-Niedzwiedzka K."/>
            <person name="Martijn J."/>
            <person name="Lind A.E."/>
            <person name="van Eijk R."/>
            <person name="Schleper C."/>
            <person name="Guy L."/>
            <person name="Ettema T.J."/>
        </authorList>
    </citation>
    <scope>NUCLEOTIDE SEQUENCE</scope>
</reference>
<evidence type="ECO:0000313" key="2">
    <source>
        <dbReference type="EMBL" id="KKK59773.1"/>
    </source>
</evidence>
<organism evidence="2">
    <name type="scientific">marine sediment metagenome</name>
    <dbReference type="NCBI Taxonomy" id="412755"/>
    <lineage>
        <taxon>unclassified sequences</taxon>
        <taxon>metagenomes</taxon>
        <taxon>ecological metagenomes</taxon>
    </lineage>
</organism>
<protein>
    <submittedName>
        <fullName evidence="2">Uncharacterized protein</fullName>
    </submittedName>
</protein>
<feature type="compositionally biased region" description="Low complexity" evidence="1">
    <location>
        <begin position="232"/>
        <end position="243"/>
    </location>
</feature>
<comment type="caution">
    <text evidence="2">The sequence shown here is derived from an EMBL/GenBank/DDBJ whole genome shotgun (WGS) entry which is preliminary data.</text>
</comment>
<dbReference type="AlphaFoldDB" id="A0A0F8WSR2"/>